<dbReference type="PATRIC" id="fig|1096930.3.peg.4439"/>
<protein>
    <recommendedName>
        <fullName evidence="3">Methyltransferase domain-containing protein</fullName>
    </recommendedName>
</protein>
<reference evidence="1 2" key="1">
    <citation type="journal article" date="2013" name="Genome Announc.">
        <title>Genome Sequence of Novosphingobium lindaniclasticum LE124T, Isolated from a Hexachlorocyclohexane Dumpsite.</title>
        <authorList>
            <person name="Saxena A."/>
            <person name="Nayyar N."/>
            <person name="Sangwan N."/>
            <person name="Kumari R."/>
            <person name="Khurana J.P."/>
            <person name="Lal R."/>
        </authorList>
    </citation>
    <scope>NUCLEOTIDE SEQUENCE [LARGE SCALE GENOMIC DNA]</scope>
    <source>
        <strain evidence="1 2">LE124</strain>
    </source>
</reference>
<dbReference type="PROSITE" id="PS51257">
    <property type="entry name" value="PROKAR_LIPOPROTEIN"/>
    <property type="match status" value="1"/>
</dbReference>
<evidence type="ECO:0000313" key="2">
    <source>
        <dbReference type="Proteomes" id="UP000015527"/>
    </source>
</evidence>
<dbReference type="AlphaFoldDB" id="T0GUI3"/>
<accession>T0GUI3</accession>
<dbReference type="Proteomes" id="UP000015527">
    <property type="component" value="Unassembled WGS sequence"/>
</dbReference>
<dbReference type="SUPFAM" id="SSF53335">
    <property type="entry name" value="S-adenosyl-L-methionine-dependent methyltransferases"/>
    <property type="match status" value="1"/>
</dbReference>
<evidence type="ECO:0000313" key="1">
    <source>
        <dbReference type="EMBL" id="EQB07641.1"/>
    </source>
</evidence>
<organism evidence="1 2">
    <name type="scientific">Novosphingobium lindaniclasticum LE124</name>
    <dbReference type="NCBI Taxonomy" id="1096930"/>
    <lineage>
        <taxon>Bacteria</taxon>
        <taxon>Pseudomonadati</taxon>
        <taxon>Pseudomonadota</taxon>
        <taxon>Alphaproteobacteria</taxon>
        <taxon>Sphingomonadales</taxon>
        <taxon>Sphingomonadaceae</taxon>
        <taxon>Novosphingobium</taxon>
    </lineage>
</organism>
<dbReference type="Gene3D" id="3.40.50.150">
    <property type="entry name" value="Vaccinia Virus protein VP39"/>
    <property type="match status" value="1"/>
</dbReference>
<sequence length="168" mass="18119">MTGGEEKPMLFAMSLPGRAPAPLVSVVLSACEDPRWPRLKARLQALRSKGRRSVRIVDVNCGDGGLLIRAASHARSLGFLAIEAVGLDSSTCHIEDARQRARSLDDLAIGLRFDVGEPGPQLEAEAEFPADILLFEAPTRLSPRLRGAVRRAGNIALRISPSQRQACT</sequence>
<name>T0GUI3_9SPHN</name>
<dbReference type="EMBL" id="ATHL01000153">
    <property type="protein sequence ID" value="EQB07641.1"/>
    <property type="molecule type" value="Genomic_DNA"/>
</dbReference>
<dbReference type="eggNOG" id="ENOG50319DA">
    <property type="taxonomic scope" value="Bacteria"/>
</dbReference>
<comment type="caution">
    <text evidence="1">The sequence shown here is derived from an EMBL/GenBank/DDBJ whole genome shotgun (WGS) entry which is preliminary data.</text>
</comment>
<evidence type="ECO:0008006" key="3">
    <source>
        <dbReference type="Google" id="ProtNLM"/>
    </source>
</evidence>
<dbReference type="InterPro" id="IPR029063">
    <property type="entry name" value="SAM-dependent_MTases_sf"/>
</dbReference>
<gene>
    <name evidence="1" type="ORF">L284_22545</name>
</gene>
<proteinExistence type="predicted"/>
<keyword evidence="2" id="KW-1185">Reference proteome</keyword>